<dbReference type="PANTHER" id="PTHR22876">
    <property type="entry name" value="ZGC:101016"/>
    <property type="match status" value="1"/>
</dbReference>
<dbReference type="AlphaFoldDB" id="A0ABC8J6Q7"/>
<proteinExistence type="predicted"/>
<dbReference type="InterPro" id="IPR019351">
    <property type="entry name" value="DUF2039"/>
</dbReference>
<dbReference type="Pfam" id="PF10217">
    <property type="entry name" value="DUF2039"/>
    <property type="match status" value="1"/>
</dbReference>
<feature type="compositionally biased region" description="Basic and acidic residues" evidence="1">
    <location>
        <begin position="134"/>
        <end position="152"/>
    </location>
</feature>
<name>A0ABC8J6Q7_ERUVS</name>
<evidence type="ECO:0000256" key="1">
    <source>
        <dbReference type="SAM" id="MobiDB-lite"/>
    </source>
</evidence>
<gene>
    <name evidence="2" type="ORF">ERUC_LOCUS6881</name>
</gene>
<accession>A0ABC8J6Q7</accession>
<comment type="caution">
    <text evidence="2">The sequence shown here is derived from an EMBL/GenBank/DDBJ whole genome shotgun (WGS) entry which is preliminary data.</text>
</comment>
<evidence type="ECO:0000313" key="2">
    <source>
        <dbReference type="EMBL" id="CAH8313457.1"/>
    </source>
</evidence>
<dbReference type="PANTHER" id="PTHR22876:SF5">
    <property type="entry name" value="CHROMOSOME 9 OPEN READING FRAME 85"/>
    <property type="match status" value="1"/>
</dbReference>
<sequence>MGSRQGPPKHQNKFAWVPNAGVKINETEVGGRFRPLSEITGVCHRCREQIAWKRKYGKYKKLTEPAKCQKCLKRNVRQAYHKLCSGCAKEQKVCAKCYSSTEQIMGRDIYEVEAEQKLLDETIKNARERDRRTLLRAMNKDNNPKKSDEEAATRSGSSKVGDVFPSTSLEEYANKSGKVSGIVGHGSVPDHVHVVDDEEDDDVASDGDGDDDVASDGDGDDDDSNDIANEPELDEDHSGDDDKELQK</sequence>
<dbReference type="EMBL" id="CAKOAT010079266">
    <property type="protein sequence ID" value="CAH8313457.1"/>
    <property type="molecule type" value="Genomic_DNA"/>
</dbReference>
<protein>
    <submittedName>
        <fullName evidence="2">Uncharacterized protein</fullName>
    </submittedName>
</protein>
<evidence type="ECO:0000313" key="3">
    <source>
        <dbReference type="Proteomes" id="UP001642260"/>
    </source>
</evidence>
<feature type="compositionally biased region" description="Acidic residues" evidence="1">
    <location>
        <begin position="196"/>
        <end position="247"/>
    </location>
</feature>
<keyword evidence="3" id="KW-1185">Reference proteome</keyword>
<dbReference type="Proteomes" id="UP001642260">
    <property type="component" value="Unassembled WGS sequence"/>
</dbReference>
<reference evidence="2 3" key="1">
    <citation type="submission" date="2022-03" db="EMBL/GenBank/DDBJ databases">
        <authorList>
            <person name="Macdonald S."/>
            <person name="Ahmed S."/>
            <person name="Newling K."/>
        </authorList>
    </citation>
    <scope>NUCLEOTIDE SEQUENCE [LARGE SCALE GENOMIC DNA]</scope>
</reference>
<organism evidence="2 3">
    <name type="scientific">Eruca vesicaria subsp. sativa</name>
    <name type="common">Garden rocket</name>
    <name type="synonym">Eruca sativa</name>
    <dbReference type="NCBI Taxonomy" id="29727"/>
    <lineage>
        <taxon>Eukaryota</taxon>
        <taxon>Viridiplantae</taxon>
        <taxon>Streptophyta</taxon>
        <taxon>Embryophyta</taxon>
        <taxon>Tracheophyta</taxon>
        <taxon>Spermatophyta</taxon>
        <taxon>Magnoliopsida</taxon>
        <taxon>eudicotyledons</taxon>
        <taxon>Gunneridae</taxon>
        <taxon>Pentapetalae</taxon>
        <taxon>rosids</taxon>
        <taxon>malvids</taxon>
        <taxon>Brassicales</taxon>
        <taxon>Brassicaceae</taxon>
        <taxon>Brassiceae</taxon>
        <taxon>Eruca</taxon>
    </lineage>
</organism>
<feature type="region of interest" description="Disordered" evidence="1">
    <location>
        <begin position="134"/>
        <end position="164"/>
    </location>
</feature>
<feature type="region of interest" description="Disordered" evidence="1">
    <location>
        <begin position="180"/>
        <end position="247"/>
    </location>
</feature>